<evidence type="ECO:0000313" key="2">
    <source>
        <dbReference type="Proteomes" id="UP000283497"/>
    </source>
</evidence>
<accession>A0A415G7W3</accession>
<proteinExistence type="predicted"/>
<sequence length="102" mass="12484">MTEKGFFYERIPLFKWIFISYNWVTIQTEQNNFAWQKQNVGESWQTRYPIRRCFRLGPMPRRNPYINLTGKKSLRWTVLPDNIKLLAVKIIKKARFMVIYYS</sequence>
<protein>
    <submittedName>
        <fullName evidence="1">Uncharacterized protein</fullName>
    </submittedName>
</protein>
<dbReference type="EMBL" id="QRNJ01000022">
    <property type="protein sequence ID" value="RHK39695.1"/>
    <property type="molecule type" value="Genomic_DNA"/>
</dbReference>
<dbReference type="Proteomes" id="UP000283497">
    <property type="component" value="Unassembled WGS sequence"/>
</dbReference>
<gene>
    <name evidence="1" type="ORF">DW068_06875</name>
</gene>
<evidence type="ECO:0000313" key="1">
    <source>
        <dbReference type="EMBL" id="RHK39695.1"/>
    </source>
</evidence>
<organism evidence="1 2">
    <name type="scientific">Anaerobutyricum hallii</name>
    <dbReference type="NCBI Taxonomy" id="39488"/>
    <lineage>
        <taxon>Bacteria</taxon>
        <taxon>Bacillati</taxon>
        <taxon>Bacillota</taxon>
        <taxon>Clostridia</taxon>
        <taxon>Lachnospirales</taxon>
        <taxon>Lachnospiraceae</taxon>
        <taxon>Anaerobutyricum</taxon>
    </lineage>
</organism>
<reference evidence="1 2" key="1">
    <citation type="submission" date="2018-08" db="EMBL/GenBank/DDBJ databases">
        <title>A genome reference for cultivated species of the human gut microbiota.</title>
        <authorList>
            <person name="Zou Y."/>
            <person name="Xue W."/>
            <person name="Luo G."/>
        </authorList>
    </citation>
    <scope>NUCLEOTIDE SEQUENCE [LARGE SCALE GENOMIC DNA]</scope>
    <source>
        <strain evidence="1 2">AF45-14BH</strain>
    </source>
</reference>
<comment type="caution">
    <text evidence="1">The sequence shown here is derived from an EMBL/GenBank/DDBJ whole genome shotgun (WGS) entry which is preliminary data.</text>
</comment>
<dbReference type="AlphaFoldDB" id="A0A415G7W3"/>
<name>A0A415G7W3_9FIRM</name>